<protein>
    <recommendedName>
        <fullName evidence="2">Autotransporter domain-containing protein</fullName>
    </recommendedName>
</protein>
<organism evidence="3 4">
    <name type="scientific">Thauera humireducens</name>
    <dbReference type="NCBI Taxonomy" id="1134435"/>
    <lineage>
        <taxon>Bacteria</taxon>
        <taxon>Pseudomonadati</taxon>
        <taxon>Pseudomonadota</taxon>
        <taxon>Betaproteobacteria</taxon>
        <taxon>Rhodocyclales</taxon>
        <taxon>Zoogloeaceae</taxon>
        <taxon>Thauera</taxon>
    </lineage>
</organism>
<name>A0A127K516_9RHOO</name>
<dbReference type="Gene3D" id="2.160.20.20">
    <property type="match status" value="1"/>
</dbReference>
<evidence type="ECO:0000313" key="3">
    <source>
        <dbReference type="EMBL" id="AMO37053.1"/>
    </source>
</evidence>
<dbReference type="RefSeq" id="WP_048705320.1">
    <property type="nucleotide sequence ID" value="NZ_CP014646.1"/>
</dbReference>
<dbReference type="PROSITE" id="PS51208">
    <property type="entry name" value="AUTOTRANSPORTER"/>
    <property type="match status" value="1"/>
</dbReference>
<keyword evidence="4" id="KW-1185">Reference proteome</keyword>
<dbReference type="GO" id="GO:0019867">
    <property type="term" value="C:outer membrane"/>
    <property type="evidence" value="ECO:0007669"/>
    <property type="project" value="InterPro"/>
</dbReference>
<dbReference type="InterPro" id="IPR036709">
    <property type="entry name" value="Autotransporte_beta_dom_sf"/>
</dbReference>
<evidence type="ECO:0000313" key="4">
    <source>
        <dbReference type="Proteomes" id="UP000036902"/>
    </source>
</evidence>
<keyword evidence="1" id="KW-0732">Signal</keyword>
<accession>A0A127K516</accession>
<evidence type="ECO:0000259" key="2">
    <source>
        <dbReference type="PROSITE" id="PS51208"/>
    </source>
</evidence>
<dbReference type="NCBIfam" id="TIGR02601">
    <property type="entry name" value="autotrns_rpt"/>
    <property type="match status" value="2"/>
</dbReference>
<proteinExistence type="predicted"/>
<dbReference type="AlphaFoldDB" id="A0A127K516"/>
<dbReference type="STRING" id="1134435.AC731_008860"/>
<evidence type="ECO:0000256" key="1">
    <source>
        <dbReference type="ARBA" id="ARBA00022729"/>
    </source>
</evidence>
<dbReference type="InterPro" id="IPR024973">
    <property type="entry name" value="ESPR"/>
</dbReference>
<dbReference type="Pfam" id="PF03797">
    <property type="entry name" value="Autotransporter"/>
    <property type="match status" value="1"/>
</dbReference>
<dbReference type="Pfam" id="PF12951">
    <property type="entry name" value="PATR"/>
    <property type="match status" value="3"/>
</dbReference>
<dbReference type="InterPro" id="IPR013425">
    <property type="entry name" value="Autotrns_rpt"/>
</dbReference>
<dbReference type="NCBIfam" id="TIGR01414">
    <property type="entry name" value="autotrans_barl"/>
    <property type="match status" value="1"/>
</dbReference>
<dbReference type="SUPFAM" id="SSF103515">
    <property type="entry name" value="Autotransporter"/>
    <property type="match status" value="1"/>
</dbReference>
<dbReference type="InterPro" id="IPR005546">
    <property type="entry name" value="Autotransporte_beta"/>
</dbReference>
<dbReference type="EMBL" id="CP014646">
    <property type="protein sequence ID" value="AMO37053.1"/>
    <property type="molecule type" value="Genomic_DNA"/>
</dbReference>
<dbReference type="Proteomes" id="UP000036902">
    <property type="component" value="Chromosome"/>
</dbReference>
<dbReference type="InterPro" id="IPR006315">
    <property type="entry name" value="OM_autotransptr_brl_dom"/>
</dbReference>
<sequence>MNKLAYRLVRNRRSGILQAVPESAHVCAGGSPASRPVFAGIARPAASPLLKPVCRALSLGLLALVAQAATAATYTVVNDNDSGAGSLRQAITDANADAGSTIELSGSLDLTPSSPLPTLTGTTTITNAGTAVVAGQSISAGSSNLTLSGAGSWALGNGAAGAAGSDGGSGGIGGAGGAGVTGITGTGFTLTNATNVTGGRGGDGGRGGNATSSKYGGYGGDGGAGAAAVAGAGFTLINSGSLAGGNGGAGGVAGIGTWGPGYYSGAAGAGGAGVISTGNSTITNSGVISGGLHGNGVTRANAVSLSGGGNELVILSGGTFTGNVVSTSGSTNGGDTLTLGGGTNGSFDASKIGNSAQFKGFQNFTKTGTSTWALVNTTTAATPWIVKQGTLSIAADSALGAAGSALTLDGGTLLTTADLTSSRAISVGASGGSIDNGGHSDVFSGAFTGSGHLTFSGAGTTVVTGTSHSGATTIDSATTLQIGNGGTSGALGSGAVTNNGTLAFNRSDAITVANAIGGSGAVVATGTGVVTLTGANTYGGGTTIDSGAALQVGNGGTSGALGGGVVSNNGTLTFNRSDVITVANAISGSGSVMVAGGTVMMTANNTYTGATNVNGGALNLADGAGLAGAVAVLSGGSLGVGSVAIGGNLSNAGTLSVAAGKTLMVGGNLSSTDTLSVAVGSMSSYGKIDAAGTAILGGRLTVDAASAVGLTNGTLSSVIHADGGVSGSFSSVSDNSVLFDFGVSYGANDVSLIVTTVGGGGDTGGGDTGGGDTGGGGGATIVGSVNAFGNSPALGAAHVLDNVLATNPTGPLALLFVPLTTQQDVAVAASQTLPLLSGGTTKAAQNVMGDIGRVLQSRIDSRRGLSSGDEFLGDEHLWLKPFGSWADQKDRREVTGYEARTYGVALGVDGELSSALRVGAAFAYAKGDVDGNSSATPQSAEIDVFQLTGYGSYSLDERTEIDFLAGIGRNRNEGRRKITFAARVAEADFTSDTAYLGLGIGRRYALGAQTSLTPSVRVDYSWIKDDAYTEKGAGVLNLDVDSRSTEALVISVDGKLEHRLSERASLLANLGVGYDTINERATVTAAFVGAPGAAFVTRGLELEPWLVRGGLGAVFRTGGVEITGRYDAEYRESFINQTASVKARWTF</sequence>
<feature type="domain" description="Autotransporter" evidence="2">
    <location>
        <begin position="870"/>
        <end position="1147"/>
    </location>
</feature>
<gene>
    <name evidence="3" type="ORF">AC731_008860</name>
</gene>
<dbReference type="KEGG" id="thu:AC731_008860"/>
<dbReference type="InterPro" id="IPR012332">
    <property type="entry name" value="Autotransporter_pectin_lyase_C"/>
</dbReference>
<dbReference type="Pfam" id="PF13018">
    <property type="entry name" value="ESPR"/>
    <property type="match status" value="1"/>
</dbReference>
<dbReference type="Gene3D" id="2.40.128.130">
    <property type="entry name" value="Autotransporter beta-domain"/>
    <property type="match status" value="1"/>
</dbReference>
<dbReference type="SMART" id="SM00869">
    <property type="entry name" value="Autotransporter"/>
    <property type="match status" value="1"/>
</dbReference>
<reference evidence="4" key="1">
    <citation type="submission" date="2016-03" db="EMBL/GenBank/DDBJ databases">
        <authorList>
            <person name="Ma C."/>
            <person name="Zhou S."/>
            <person name="Yang G."/>
        </authorList>
    </citation>
    <scope>NUCLEOTIDE SEQUENCE [LARGE SCALE GENOMIC DNA]</scope>
    <source>
        <strain evidence="4">SgZ-1</strain>
    </source>
</reference>